<dbReference type="Pfam" id="PF07681">
    <property type="entry name" value="DoxX"/>
    <property type="match status" value="1"/>
</dbReference>
<feature type="transmembrane region" description="Helical" evidence="7">
    <location>
        <begin position="80"/>
        <end position="97"/>
    </location>
</feature>
<sequence>MLLGLAFIASGVHKFMDLPGTVGMFSGMGLPGALAYIIASAEVLGGIGLLVPRFTWLAAAGLVIVMAGAVVMHATKIPGGLAKGVPAIVLLLVLIVLRRAVPAQRMSNL</sequence>
<evidence type="ECO:0000256" key="2">
    <source>
        <dbReference type="ARBA" id="ARBA00006679"/>
    </source>
</evidence>
<dbReference type="PANTHER" id="PTHR33452">
    <property type="entry name" value="OXIDOREDUCTASE CATD-RELATED"/>
    <property type="match status" value="1"/>
</dbReference>
<keyword evidence="9" id="KW-1185">Reference proteome</keyword>
<evidence type="ECO:0000256" key="1">
    <source>
        <dbReference type="ARBA" id="ARBA00004651"/>
    </source>
</evidence>
<dbReference type="InterPro" id="IPR032808">
    <property type="entry name" value="DoxX"/>
</dbReference>
<keyword evidence="4 7" id="KW-0812">Transmembrane</keyword>
<dbReference type="PANTHER" id="PTHR33452:SF1">
    <property type="entry name" value="INNER MEMBRANE PROTEIN YPHA-RELATED"/>
    <property type="match status" value="1"/>
</dbReference>
<feature type="transmembrane region" description="Helical" evidence="7">
    <location>
        <begin position="56"/>
        <end position="74"/>
    </location>
</feature>
<name>A0ABX2FXZ3_9BACT</name>
<evidence type="ECO:0000313" key="9">
    <source>
        <dbReference type="Proteomes" id="UP000779507"/>
    </source>
</evidence>
<dbReference type="InterPro" id="IPR051907">
    <property type="entry name" value="DoxX-like_oxidoreductase"/>
</dbReference>
<proteinExistence type="inferred from homology"/>
<dbReference type="Proteomes" id="UP000779507">
    <property type="component" value="Unassembled WGS sequence"/>
</dbReference>
<keyword evidence="6 7" id="KW-0472">Membrane</keyword>
<gene>
    <name evidence="8" type="ORF">HNP98_004125</name>
</gene>
<keyword evidence="5 7" id="KW-1133">Transmembrane helix</keyword>
<comment type="subcellular location">
    <subcellularLocation>
        <location evidence="1">Cell membrane</location>
        <topology evidence="1">Multi-pass membrane protein</topology>
    </subcellularLocation>
</comment>
<evidence type="ECO:0000256" key="7">
    <source>
        <dbReference type="SAM" id="Phobius"/>
    </source>
</evidence>
<dbReference type="RefSeq" id="WP_217425856.1">
    <property type="nucleotide sequence ID" value="NZ_JABSNP010000029.1"/>
</dbReference>
<comment type="caution">
    <text evidence="8">The sequence shown here is derived from an EMBL/GenBank/DDBJ whole genome shotgun (WGS) entry which is preliminary data.</text>
</comment>
<protein>
    <submittedName>
        <fullName evidence="8">Membrane protein YphA (DoxX/SURF4 family)</fullName>
    </submittedName>
</protein>
<comment type="similarity">
    <text evidence="2">Belongs to the DoxX family.</text>
</comment>
<keyword evidence="3" id="KW-1003">Cell membrane</keyword>
<dbReference type="EMBL" id="JABSNP010000029">
    <property type="protein sequence ID" value="NRT21279.1"/>
    <property type="molecule type" value="Genomic_DNA"/>
</dbReference>
<reference evidence="8 9" key="1">
    <citation type="submission" date="2020-05" db="EMBL/GenBank/DDBJ databases">
        <title>Genomic Encyclopedia of Type Strains, Phase IV (KMG-V): Genome sequencing to study the core and pangenomes of soil and plant-associated prokaryotes.</title>
        <authorList>
            <person name="Whitman W."/>
        </authorList>
    </citation>
    <scope>NUCLEOTIDE SEQUENCE [LARGE SCALE GENOMIC DNA]</scope>
    <source>
        <strain evidence="8 9">9A</strain>
    </source>
</reference>
<evidence type="ECO:0000313" key="8">
    <source>
        <dbReference type="EMBL" id="NRT21279.1"/>
    </source>
</evidence>
<evidence type="ECO:0000256" key="5">
    <source>
        <dbReference type="ARBA" id="ARBA00022989"/>
    </source>
</evidence>
<evidence type="ECO:0000256" key="3">
    <source>
        <dbReference type="ARBA" id="ARBA00022475"/>
    </source>
</evidence>
<accession>A0ABX2FXZ3</accession>
<evidence type="ECO:0000256" key="4">
    <source>
        <dbReference type="ARBA" id="ARBA00022692"/>
    </source>
</evidence>
<evidence type="ECO:0000256" key="6">
    <source>
        <dbReference type="ARBA" id="ARBA00023136"/>
    </source>
</evidence>
<organism evidence="8 9">
    <name type="scientific">Hymenobacter caeli</name>
    <dbReference type="NCBI Taxonomy" id="2735894"/>
    <lineage>
        <taxon>Bacteria</taxon>
        <taxon>Pseudomonadati</taxon>
        <taxon>Bacteroidota</taxon>
        <taxon>Cytophagia</taxon>
        <taxon>Cytophagales</taxon>
        <taxon>Hymenobacteraceae</taxon>
        <taxon>Hymenobacter</taxon>
    </lineage>
</organism>